<dbReference type="OrthoDB" id="185455at2759"/>
<comment type="function">
    <text evidence="1">Acts in a DNA repair pathway for removal of UV-induced DNA damage that is distinct from classical nucleotide excision repair and in repair of ionizing radiation damage. Functions in homologous recombination repair of DNA double strand breaks and in recovery of stalled replication forks.</text>
</comment>
<dbReference type="GO" id="GO:0030915">
    <property type="term" value="C:Smc5-Smc6 complex"/>
    <property type="evidence" value="ECO:0007669"/>
    <property type="project" value="UniProtKB-UniRule"/>
</dbReference>
<proteinExistence type="inferred from homology"/>
<dbReference type="Pfam" id="PF07574">
    <property type="entry name" value="SMC_Nse1"/>
    <property type="match status" value="1"/>
</dbReference>
<keyword evidence="1" id="KW-0808">Transferase</keyword>
<keyword evidence="1" id="KW-0539">Nucleus</keyword>
<comment type="subcellular location">
    <subcellularLocation>
        <location evidence="1">Nucleus</location>
    </subcellularLocation>
</comment>
<keyword evidence="1" id="KW-0479">Metal-binding</keyword>
<dbReference type="AlphaFoldDB" id="A0A1G4IZH3"/>
<dbReference type="GO" id="GO:0000724">
    <property type="term" value="P:double-strand break repair via homologous recombination"/>
    <property type="evidence" value="ECO:0007669"/>
    <property type="project" value="TreeGrafter"/>
</dbReference>
<evidence type="ECO:0000256" key="1">
    <source>
        <dbReference type="RuleBase" id="RU368018"/>
    </source>
</evidence>
<dbReference type="Proteomes" id="UP000191144">
    <property type="component" value="Chromosome C"/>
</dbReference>
<sequence length="277" mass="31078">MEEQPSHSSQAGDELGEKDVNKLLLQYLLLHRGTCEEAQLLKALSTLDGSGRNEQERQARLKKWITSVNLALNALDYKVVRARNRFGGWSYVYVDLEPANDTKGATTLSPDDLKFVQWAIQKFLDQKDTMQVEGAKSTVENAVDRILSEKFGKSSFDGLQLRVYHTCGSTELLQYTDLDAMAAEHLLVRLCQLRWFYETNEGRLGLDVRALAELQTYLRERYDVPTCVVCKELALEGVRCQCGASACHVACLGHFLTHVGTECVSCGSSLERAVYMV</sequence>
<keyword evidence="1" id="KW-0863">Zinc-finger</keyword>
<comment type="similarity">
    <text evidence="1">Belongs to the NSE1 family.</text>
</comment>
<evidence type="ECO:0000313" key="3">
    <source>
        <dbReference type="Proteomes" id="UP000191144"/>
    </source>
</evidence>
<dbReference type="EMBL" id="LT598479">
    <property type="protein sequence ID" value="SCU82678.1"/>
    <property type="molecule type" value="Genomic_DNA"/>
</dbReference>
<keyword evidence="1" id="KW-0234">DNA repair</keyword>
<protein>
    <recommendedName>
        <fullName evidence="1">Non-structural maintenance of chromosomes element 1 homolog</fullName>
        <ecNumber evidence="1">2.3.2.27</ecNumber>
    </recommendedName>
</protein>
<evidence type="ECO:0000313" key="2">
    <source>
        <dbReference type="EMBL" id="SCU82678.1"/>
    </source>
</evidence>
<keyword evidence="1" id="KW-0862">Zinc</keyword>
<keyword evidence="3" id="KW-1185">Reference proteome</keyword>
<name>A0A1G4IZH3_9SACH</name>
<dbReference type="PANTHER" id="PTHR20973:SF0">
    <property type="entry name" value="NON-STRUCTURAL MAINTENANCE OF CHROMOSOMES ELEMENT 1 HOMOLOG"/>
    <property type="match status" value="1"/>
</dbReference>
<comment type="subunit">
    <text evidence="1">Component of the Smc5-Smc6 complex.</text>
</comment>
<keyword evidence="1" id="KW-0227">DNA damage</keyword>
<keyword evidence="1" id="KW-0833">Ubl conjugation pathway</keyword>
<gene>
    <name evidence="2" type="ORF">LAME_0C02388G</name>
</gene>
<dbReference type="GO" id="GO:0005634">
    <property type="term" value="C:nucleus"/>
    <property type="evidence" value="ECO:0007669"/>
    <property type="project" value="UniProtKB-SubCell"/>
</dbReference>
<dbReference type="GO" id="GO:0061630">
    <property type="term" value="F:ubiquitin protein ligase activity"/>
    <property type="evidence" value="ECO:0007669"/>
    <property type="project" value="UniProtKB-EC"/>
</dbReference>
<dbReference type="Gene3D" id="1.10.10.10">
    <property type="entry name" value="Winged helix-like DNA-binding domain superfamily/Winged helix DNA-binding domain"/>
    <property type="match status" value="1"/>
</dbReference>
<dbReference type="EC" id="2.3.2.27" evidence="1"/>
<accession>A0A1G4IZH3</accession>
<comment type="catalytic activity">
    <reaction evidence="1">
        <text>S-ubiquitinyl-[E2 ubiquitin-conjugating enzyme]-L-cysteine + [acceptor protein]-L-lysine = [E2 ubiquitin-conjugating enzyme]-L-cysteine + N(6)-ubiquitinyl-[acceptor protein]-L-lysine.</text>
        <dbReference type="EC" id="2.3.2.27"/>
    </reaction>
</comment>
<organism evidence="2 3">
    <name type="scientific">Lachancea meyersii CBS 8951</name>
    <dbReference type="NCBI Taxonomy" id="1266667"/>
    <lineage>
        <taxon>Eukaryota</taxon>
        <taxon>Fungi</taxon>
        <taxon>Dikarya</taxon>
        <taxon>Ascomycota</taxon>
        <taxon>Saccharomycotina</taxon>
        <taxon>Saccharomycetes</taxon>
        <taxon>Saccharomycetales</taxon>
        <taxon>Saccharomycetaceae</taxon>
        <taxon>Lachancea</taxon>
    </lineage>
</organism>
<dbReference type="InterPro" id="IPR011513">
    <property type="entry name" value="Nse1"/>
</dbReference>
<dbReference type="PANTHER" id="PTHR20973">
    <property type="entry name" value="NON-SMC ELEMENT 1-RELATED"/>
    <property type="match status" value="1"/>
</dbReference>
<dbReference type="InterPro" id="IPR036388">
    <property type="entry name" value="WH-like_DNA-bd_sf"/>
</dbReference>
<reference evidence="3" key="1">
    <citation type="submission" date="2016-03" db="EMBL/GenBank/DDBJ databases">
        <authorList>
            <person name="Devillers Hugo."/>
        </authorList>
    </citation>
    <scope>NUCLEOTIDE SEQUENCE [LARGE SCALE GENOMIC DNA]</scope>
</reference>
<dbReference type="GO" id="GO:0008270">
    <property type="term" value="F:zinc ion binding"/>
    <property type="evidence" value="ECO:0007669"/>
    <property type="project" value="UniProtKB-KW"/>
</dbReference>
<keyword evidence="1" id="KW-0233">DNA recombination</keyword>